<keyword evidence="2" id="KW-1133">Transmembrane helix</keyword>
<evidence type="ECO:0000256" key="2">
    <source>
        <dbReference type="SAM" id="Phobius"/>
    </source>
</evidence>
<feature type="transmembrane region" description="Helical" evidence="2">
    <location>
        <begin position="228"/>
        <end position="247"/>
    </location>
</feature>
<name>A0AAD6SUH7_9AGAR</name>
<feature type="compositionally biased region" description="Polar residues" evidence="1">
    <location>
        <begin position="262"/>
        <end position="276"/>
    </location>
</feature>
<proteinExistence type="predicted"/>
<keyword evidence="5" id="KW-1185">Reference proteome</keyword>
<protein>
    <recommendedName>
        <fullName evidence="3">DUF6534 domain-containing protein</fullName>
    </recommendedName>
</protein>
<gene>
    <name evidence="4" type="ORF">C8F04DRAFT_1360134</name>
</gene>
<feature type="transmembrane region" description="Helical" evidence="2">
    <location>
        <begin position="101"/>
        <end position="120"/>
    </location>
</feature>
<evidence type="ECO:0000259" key="3">
    <source>
        <dbReference type="Pfam" id="PF20152"/>
    </source>
</evidence>
<evidence type="ECO:0000256" key="1">
    <source>
        <dbReference type="SAM" id="MobiDB-lite"/>
    </source>
</evidence>
<evidence type="ECO:0000313" key="4">
    <source>
        <dbReference type="EMBL" id="KAJ7032022.1"/>
    </source>
</evidence>
<keyword evidence="2" id="KW-0812">Transmembrane</keyword>
<feature type="transmembrane region" description="Helical" evidence="2">
    <location>
        <begin position="127"/>
        <end position="149"/>
    </location>
</feature>
<accession>A0AAD6SUH7</accession>
<feature type="compositionally biased region" description="Basic and acidic residues" evidence="1">
    <location>
        <begin position="311"/>
        <end position="323"/>
    </location>
</feature>
<feature type="transmembrane region" description="Helical" evidence="2">
    <location>
        <begin position="20"/>
        <end position="41"/>
    </location>
</feature>
<dbReference type="InterPro" id="IPR045339">
    <property type="entry name" value="DUF6534"/>
</dbReference>
<comment type="caution">
    <text evidence="4">The sequence shown here is derived from an EMBL/GenBank/DDBJ whole genome shotgun (WGS) entry which is preliminary data.</text>
</comment>
<feature type="domain" description="DUF6534" evidence="3">
    <location>
        <begin position="170"/>
        <end position="257"/>
    </location>
</feature>
<dbReference type="AlphaFoldDB" id="A0AAD6SUH7"/>
<evidence type="ECO:0000313" key="5">
    <source>
        <dbReference type="Proteomes" id="UP001218188"/>
    </source>
</evidence>
<feature type="transmembrane region" description="Helical" evidence="2">
    <location>
        <begin position="161"/>
        <end position="184"/>
    </location>
</feature>
<reference evidence="4" key="1">
    <citation type="submission" date="2023-03" db="EMBL/GenBank/DDBJ databases">
        <title>Massive genome expansion in bonnet fungi (Mycena s.s.) driven by repeated elements and novel gene families across ecological guilds.</title>
        <authorList>
            <consortium name="Lawrence Berkeley National Laboratory"/>
            <person name="Harder C.B."/>
            <person name="Miyauchi S."/>
            <person name="Viragh M."/>
            <person name="Kuo A."/>
            <person name="Thoen E."/>
            <person name="Andreopoulos B."/>
            <person name="Lu D."/>
            <person name="Skrede I."/>
            <person name="Drula E."/>
            <person name="Henrissat B."/>
            <person name="Morin E."/>
            <person name="Kohler A."/>
            <person name="Barry K."/>
            <person name="LaButti K."/>
            <person name="Morin E."/>
            <person name="Salamov A."/>
            <person name="Lipzen A."/>
            <person name="Mereny Z."/>
            <person name="Hegedus B."/>
            <person name="Baldrian P."/>
            <person name="Stursova M."/>
            <person name="Weitz H."/>
            <person name="Taylor A."/>
            <person name="Grigoriev I.V."/>
            <person name="Nagy L.G."/>
            <person name="Martin F."/>
            <person name="Kauserud H."/>
        </authorList>
    </citation>
    <scope>NUCLEOTIDE SEQUENCE</scope>
    <source>
        <strain evidence="4">CBHHK200</strain>
    </source>
</reference>
<dbReference type="Proteomes" id="UP001218188">
    <property type="component" value="Unassembled WGS sequence"/>
</dbReference>
<organism evidence="4 5">
    <name type="scientific">Mycena alexandri</name>
    <dbReference type="NCBI Taxonomy" id="1745969"/>
    <lineage>
        <taxon>Eukaryota</taxon>
        <taxon>Fungi</taxon>
        <taxon>Dikarya</taxon>
        <taxon>Basidiomycota</taxon>
        <taxon>Agaricomycotina</taxon>
        <taxon>Agaricomycetes</taxon>
        <taxon>Agaricomycetidae</taxon>
        <taxon>Agaricales</taxon>
        <taxon>Marasmiineae</taxon>
        <taxon>Mycenaceae</taxon>
        <taxon>Mycena</taxon>
    </lineage>
</organism>
<dbReference type="EMBL" id="JARJCM010000077">
    <property type="protein sequence ID" value="KAJ7032022.1"/>
    <property type="molecule type" value="Genomic_DNA"/>
</dbReference>
<feature type="region of interest" description="Disordered" evidence="1">
    <location>
        <begin position="262"/>
        <end position="285"/>
    </location>
</feature>
<feature type="transmembrane region" description="Helical" evidence="2">
    <location>
        <begin position="196"/>
        <end position="222"/>
    </location>
</feature>
<keyword evidence="2" id="KW-0472">Membrane</keyword>
<feature type="region of interest" description="Disordered" evidence="1">
    <location>
        <begin position="311"/>
        <end position="330"/>
    </location>
</feature>
<dbReference type="Pfam" id="PF20152">
    <property type="entry name" value="DUF6534"/>
    <property type="match status" value="1"/>
</dbReference>
<sequence length="330" mass="36546">MPVLTGDEIHQANFLLGPWLIGSCLDLILQGVISSQFVNYYTHYGDDKGPLRIIVAILALLTLLKSIQAFAIIWIQFITYFGDLQGAILLNYTTWQSGNPLMVALIGLYVQSYFCFRLWAISKKLYVVAPIFLLFLFAFLAIVVGTYYISTANGPEISQWFAAHLSSVCAGDIILSLTTAYFLLKSKKNVLPQTVGLISALVRLTFQTAAPAALCAMFNLIFSQVYNGNAAIVSTAFNMALPKLYAISMMWTLNARRTISATHSSRNGMTNTSNEISGARSRSRRVNGDVELGPIQVLTQTETHIVRDMFDKSQPHSSHKSDDESVQYSK</sequence>
<feature type="transmembrane region" description="Helical" evidence="2">
    <location>
        <begin position="53"/>
        <end position="81"/>
    </location>
</feature>
<dbReference type="PANTHER" id="PTHR40465">
    <property type="entry name" value="CHROMOSOME 1, WHOLE GENOME SHOTGUN SEQUENCE"/>
    <property type="match status" value="1"/>
</dbReference>
<dbReference type="PANTHER" id="PTHR40465:SF1">
    <property type="entry name" value="DUF6534 DOMAIN-CONTAINING PROTEIN"/>
    <property type="match status" value="1"/>
</dbReference>